<dbReference type="RefSeq" id="WP_190891029.1">
    <property type="nucleotide sequence ID" value="NZ_JACWZY010000031.1"/>
</dbReference>
<organism evidence="1 2">
    <name type="scientific">Spirosoma profusum</name>
    <dbReference type="NCBI Taxonomy" id="2771354"/>
    <lineage>
        <taxon>Bacteria</taxon>
        <taxon>Pseudomonadati</taxon>
        <taxon>Bacteroidota</taxon>
        <taxon>Cytophagia</taxon>
        <taxon>Cytophagales</taxon>
        <taxon>Cytophagaceae</taxon>
        <taxon>Spirosoma</taxon>
    </lineage>
</organism>
<protein>
    <submittedName>
        <fullName evidence="1">DUF4369 domain-containing protein</fullName>
    </submittedName>
</protein>
<keyword evidence="2" id="KW-1185">Reference proteome</keyword>
<name>A0A926Y5B6_9BACT</name>
<dbReference type="Proteomes" id="UP000598820">
    <property type="component" value="Unassembled WGS sequence"/>
</dbReference>
<evidence type="ECO:0000313" key="1">
    <source>
        <dbReference type="EMBL" id="MBD2704450.1"/>
    </source>
</evidence>
<comment type="caution">
    <text evidence="1">The sequence shown here is derived from an EMBL/GenBank/DDBJ whole genome shotgun (WGS) entry which is preliminary data.</text>
</comment>
<dbReference type="AlphaFoldDB" id="A0A926Y5B6"/>
<reference evidence="1" key="1">
    <citation type="submission" date="2020-09" db="EMBL/GenBank/DDBJ databases">
        <authorList>
            <person name="Kim M.K."/>
        </authorList>
    </citation>
    <scope>NUCLEOTIDE SEQUENCE</scope>
    <source>
        <strain evidence="1">BT702</strain>
    </source>
</reference>
<gene>
    <name evidence="1" type="ORF">IC229_27670</name>
</gene>
<accession>A0A926Y5B6</accession>
<dbReference type="EMBL" id="JACWZY010000031">
    <property type="protein sequence ID" value="MBD2704450.1"/>
    <property type="molecule type" value="Genomic_DNA"/>
</dbReference>
<proteinExistence type="predicted"/>
<evidence type="ECO:0000313" key="2">
    <source>
        <dbReference type="Proteomes" id="UP000598820"/>
    </source>
</evidence>
<sequence>MKITLHLRTALIAFVWLLVALSPLFSQVTHKIKAHITGLSSRSVIIQYSREGMFFYDTVKVHQSQFMHPIGETDGSIATLVLTTATQFSFWLESPLTSITGTLGSTPNLRCTGTPENDLLEVYRQQIERPYSLKKQGKSSAEADPIVLQEYKATRQFIEQHPATLTAAYLLYWQAVYDTTIYDQLEGLYAKLSPSVKASY</sequence>